<protein>
    <submittedName>
        <fullName evidence="1">Uncharacterized protein</fullName>
    </submittedName>
</protein>
<dbReference type="Proteomes" id="UP000190961">
    <property type="component" value="Unassembled WGS sequence"/>
</dbReference>
<evidence type="ECO:0000313" key="2">
    <source>
        <dbReference type="Proteomes" id="UP000190961"/>
    </source>
</evidence>
<dbReference type="OrthoDB" id="980477at2"/>
<name>A0A1T5M7N4_9BACT</name>
<dbReference type="EMBL" id="FUZU01000003">
    <property type="protein sequence ID" value="SKC84024.1"/>
    <property type="molecule type" value="Genomic_DNA"/>
</dbReference>
<dbReference type="AlphaFoldDB" id="A0A1T5M7N4"/>
<accession>A0A1T5M7N4</accession>
<reference evidence="1 2" key="1">
    <citation type="submission" date="2017-02" db="EMBL/GenBank/DDBJ databases">
        <authorList>
            <person name="Peterson S.W."/>
        </authorList>
    </citation>
    <scope>NUCLEOTIDE SEQUENCE [LARGE SCALE GENOMIC DNA]</scope>
    <source>
        <strain evidence="1 2">DSM 25262</strain>
    </source>
</reference>
<proteinExistence type="predicted"/>
<keyword evidence="2" id="KW-1185">Reference proteome</keyword>
<dbReference type="RefSeq" id="WP_079689139.1">
    <property type="nucleotide sequence ID" value="NZ_FUZU01000003.1"/>
</dbReference>
<evidence type="ECO:0000313" key="1">
    <source>
        <dbReference type="EMBL" id="SKC84024.1"/>
    </source>
</evidence>
<organism evidence="1 2">
    <name type="scientific">Ohtaekwangia koreensis</name>
    <dbReference type="NCBI Taxonomy" id="688867"/>
    <lineage>
        <taxon>Bacteria</taxon>
        <taxon>Pseudomonadati</taxon>
        <taxon>Bacteroidota</taxon>
        <taxon>Cytophagia</taxon>
        <taxon>Cytophagales</taxon>
        <taxon>Fulvivirgaceae</taxon>
        <taxon>Ohtaekwangia</taxon>
    </lineage>
</organism>
<gene>
    <name evidence="1" type="ORF">SAMN05660236_4633</name>
</gene>
<sequence length="113" mass="13362">MQNTDAELLLAKLSTEKIIELVRVTRNNYILEFLEGDAIQQFFTEHYHMPQLSTIKIEFLKRDLKMLLGSSVDLVHYASVIKEIKDSNVLEVAQHHQLFFNREFEGIFKKYIF</sequence>